<dbReference type="EMBL" id="RQTK01000430">
    <property type="protein sequence ID" value="RUS79743.1"/>
    <property type="molecule type" value="Genomic_DNA"/>
</dbReference>
<dbReference type="Proteomes" id="UP000271974">
    <property type="component" value="Unassembled WGS sequence"/>
</dbReference>
<feature type="region of interest" description="Disordered" evidence="1">
    <location>
        <begin position="521"/>
        <end position="570"/>
    </location>
</feature>
<feature type="region of interest" description="Disordered" evidence="1">
    <location>
        <begin position="596"/>
        <end position="616"/>
    </location>
</feature>
<evidence type="ECO:0000256" key="1">
    <source>
        <dbReference type="SAM" id="MobiDB-lite"/>
    </source>
</evidence>
<feature type="compositionally biased region" description="Basic and acidic residues" evidence="1">
    <location>
        <begin position="660"/>
        <end position="669"/>
    </location>
</feature>
<accession>A0A433TE06</accession>
<protein>
    <submittedName>
        <fullName evidence="2">Uncharacterized protein</fullName>
    </submittedName>
</protein>
<comment type="caution">
    <text evidence="2">The sequence shown here is derived from an EMBL/GenBank/DDBJ whole genome shotgun (WGS) entry which is preliminary data.</text>
</comment>
<organism evidence="2 3">
    <name type="scientific">Elysia chlorotica</name>
    <name type="common">Eastern emerald elysia</name>
    <name type="synonym">Sea slug</name>
    <dbReference type="NCBI Taxonomy" id="188477"/>
    <lineage>
        <taxon>Eukaryota</taxon>
        <taxon>Metazoa</taxon>
        <taxon>Spiralia</taxon>
        <taxon>Lophotrochozoa</taxon>
        <taxon>Mollusca</taxon>
        <taxon>Gastropoda</taxon>
        <taxon>Heterobranchia</taxon>
        <taxon>Euthyneura</taxon>
        <taxon>Panpulmonata</taxon>
        <taxon>Sacoglossa</taxon>
        <taxon>Placobranchoidea</taxon>
        <taxon>Plakobranchidae</taxon>
        <taxon>Elysia</taxon>
    </lineage>
</organism>
<sequence length="669" mass="74132">MAKYARLYPYSRSHETDTDLTIRERNRQDSNPDLLRRKPMFYPRITAPSVSVRRAECFGVIIRRLKIETHPISTMSSSICDENKNPSDDDHIPLGVPLEALTHHPSCDRHIYPTGERGRQIGRHPSQSDLVLDSPRDPSSCGSCPYQHNPSGCQGNAEQHKLCCIGWRRCEIPDSNLRGVGVVAVSRDDMYFTHRSVEKEEIHGAKEWISDDSTEIPEKFTCASMKYPRGISLSEKSEAFINNYHNNSPSFGVIVCSCRWNSLHVGEILSENQRCECCSSFELPSNGEILLSTVPENYTNLPGKRKLVLSEEDHTAYHHHHLHNHQNHNNHHHYRNSSLQELIDSSLDFVKHTGESWVDLKMSSTRCRSNSATQSGTHKACQRFPDFMSWARTVLMYVLVLSIFAQSCCEGRVLQGDTDRLDLSKGSALKSKREGEGLVLPLVHIYNDRRRRSSDNSSPAAAASSSSTPSSSDPSSSDIPRAKISPSLPTSPEFIIPDKLSQSELLALLASTLQKLNLLHPKNTSSASSSSSSTSTPIPRCFRIRKEPRRPAGQDEYSTQPNKSSVAQDGSEVNLVVEEFFPLLTTADGNATAKISGTSGTSGTNSINGSTGGQDFQERFGDDVVCLNDTPVVIELRGERKTPGGSDKTTPPPPSIKNNPIKERVIGSE</sequence>
<dbReference type="AlphaFoldDB" id="A0A433TE06"/>
<name>A0A433TE06_ELYCH</name>
<feature type="region of interest" description="Disordered" evidence="1">
    <location>
        <begin position="635"/>
        <end position="669"/>
    </location>
</feature>
<keyword evidence="3" id="KW-1185">Reference proteome</keyword>
<proteinExistence type="predicted"/>
<feature type="region of interest" description="Disordered" evidence="1">
    <location>
        <begin position="450"/>
        <end position="490"/>
    </location>
</feature>
<feature type="compositionally biased region" description="Polar residues" evidence="1">
    <location>
        <begin position="556"/>
        <end position="568"/>
    </location>
</feature>
<feature type="compositionally biased region" description="Low complexity" evidence="1">
    <location>
        <begin position="596"/>
        <end position="609"/>
    </location>
</feature>
<evidence type="ECO:0000313" key="2">
    <source>
        <dbReference type="EMBL" id="RUS79743.1"/>
    </source>
</evidence>
<evidence type="ECO:0000313" key="3">
    <source>
        <dbReference type="Proteomes" id="UP000271974"/>
    </source>
</evidence>
<feature type="compositionally biased region" description="Low complexity" evidence="1">
    <location>
        <begin position="521"/>
        <end position="536"/>
    </location>
</feature>
<feature type="compositionally biased region" description="Low complexity" evidence="1">
    <location>
        <begin position="455"/>
        <end position="479"/>
    </location>
</feature>
<feature type="region of interest" description="Disordered" evidence="1">
    <location>
        <begin position="15"/>
        <end position="35"/>
    </location>
</feature>
<reference evidence="2 3" key="1">
    <citation type="submission" date="2019-01" db="EMBL/GenBank/DDBJ databases">
        <title>A draft genome assembly of the solar-powered sea slug Elysia chlorotica.</title>
        <authorList>
            <person name="Cai H."/>
            <person name="Li Q."/>
            <person name="Fang X."/>
            <person name="Li J."/>
            <person name="Curtis N.E."/>
            <person name="Altenburger A."/>
            <person name="Shibata T."/>
            <person name="Feng M."/>
            <person name="Maeda T."/>
            <person name="Schwartz J.A."/>
            <person name="Shigenobu S."/>
            <person name="Lundholm N."/>
            <person name="Nishiyama T."/>
            <person name="Yang H."/>
            <person name="Hasebe M."/>
            <person name="Li S."/>
            <person name="Pierce S.K."/>
            <person name="Wang J."/>
        </authorList>
    </citation>
    <scope>NUCLEOTIDE SEQUENCE [LARGE SCALE GENOMIC DNA]</scope>
    <source>
        <strain evidence="2">EC2010</strain>
        <tissue evidence="2">Whole organism of an adult</tissue>
    </source>
</reference>
<gene>
    <name evidence="2" type="ORF">EGW08_012488</name>
</gene>
<feature type="region of interest" description="Disordered" evidence="1">
    <location>
        <begin position="111"/>
        <end position="134"/>
    </location>
</feature>